<keyword evidence="2" id="KW-1185">Reference proteome</keyword>
<dbReference type="Proteomes" id="UP000698924">
    <property type="component" value="Unassembled WGS sequence"/>
</dbReference>
<evidence type="ECO:0000313" key="2">
    <source>
        <dbReference type="Proteomes" id="UP000698924"/>
    </source>
</evidence>
<dbReference type="EMBL" id="JACJMO010000002">
    <property type="protein sequence ID" value="MBM6856556.1"/>
    <property type="molecule type" value="Genomic_DNA"/>
</dbReference>
<dbReference type="RefSeq" id="WP_204971041.1">
    <property type="nucleotide sequence ID" value="NZ_JAAZTS010000002.1"/>
</dbReference>
<proteinExistence type="predicted"/>
<organism evidence="1 2">
    <name type="scientific">Caecibacteroides pullorum</name>
    <dbReference type="NCBI Taxonomy" id="2725562"/>
    <lineage>
        <taxon>Bacteria</taxon>
        <taxon>Pseudomonadati</taxon>
        <taxon>Bacteroidota</taxon>
        <taxon>Bacteroidia</taxon>
        <taxon>Bacteroidales</taxon>
        <taxon>Bacteroidaceae</taxon>
        <taxon>Caecibacteroides</taxon>
    </lineage>
</organism>
<reference evidence="1 2" key="1">
    <citation type="journal article" date="2021" name="Sci. Rep.">
        <title>The distribution of antibiotic resistance genes in chicken gut microbiota commensals.</title>
        <authorList>
            <person name="Juricova H."/>
            <person name="Matiasovicova J."/>
            <person name="Kubasova T."/>
            <person name="Cejkova D."/>
            <person name="Rychlik I."/>
        </authorList>
    </citation>
    <scope>NUCLEOTIDE SEQUENCE [LARGE SCALE GENOMIC DNA]</scope>
    <source>
        <strain evidence="1 2">An421</strain>
    </source>
</reference>
<evidence type="ECO:0000313" key="1">
    <source>
        <dbReference type="EMBL" id="MBM6856556.1"/>
    </source>
</evidence>
<protein>
    <submittedName>
        <fullName evidence="1">Uncharacterized protein</fullName>
    </submittedName>
</protein>
<sequence length="172" mass="20140">MKKWLVSGFCNPIEVNVIQQAGITYYNDIDDKTFYQTDENDHFFDTKEEAEAYRNELIRPFTGENLKRYIEYRIDNGDYSLLPSYVEEQMKDTCKYFTYDERQAIREALRGNICIEATSFRQSQVKRLRYGEESIKVVLDDGTELMARSEVEKFIVTSIFGGNTSGKVFTSF</sequence>
<name>A0AA40ZRD0_9BACT</name>
<gene>
    <name evidence="1" type="ORF">H6D15_02875</name>
</gene>
<dbReference type="AlphaFoldDB" id="A0AA40ZRD0"/>
<accession>A0AA40ZRD0</accession>
<comment type="caution">
    <text evidence="1">The sequence shown here is derived from an EMBL/GenBank/DDBJ whole genome shotgun (WGS) entry which is preliminary data.</text>
</comment>